<reference evidence="1" key="1">
    <citation type="submission" date="2014-05" db="EMBL/GenBank/DDBJ databases">
        <authorList>
            <person name="Chronopoulou M."/>
        </authorList>
    </citation>
    <scope>NUCLEOTIDE SEQUENCE</scope>
    <source>
        <tissue evidence="1">Whole organism</tissue>
    </source>
</reference>
<protein>
    <submittedName>
        <fullName evidence="1">Uncharacterized protein</fullName>
    </submittedName>
</protein>
<proteinExistence type="predicted"/>
<dbReference type="AlphaFoldDB" id="A0A0K2TPG4"/>
<evidence type="ECO:0000313" key="1">
    <source>
        <dbReference type="EMBL" id="CDW27755.1"/>
    </source>
</evidence>
<accession>A0A0K2TPG4</accession>
<dbReference type="EMBL" id="HACA01010394">
    <property type="protein sequence ID" value="CDW27755.1"/>
    <property type="molecule type" value="Transcribed_RNA"/>
</dbReference>
<name>A0A0K2TPG4_LEPSM</name>
<organism evidence="1">
    <name type="scientific">Lepeophtheirus salmonis</name>
    <name type="common">Salmon louse</name>
    <name type="synonym">Caligus salmonis</name>
    <dbReference type="NCBI Taxonomy" id="72036"/>
    <lineage>
        <taxon>Eukaryota</taxon>
        <taxon>Metazoa</taxon>
        <taxon>Ecdysozoa</taxon>
        <taxon>Arthropoda</taxon>
        <taxon>Crustacea</taxon>
        <taxon>Multicrustacea</taxon>
        <taxon>Hexanauplia</taxon>
        <taxon>Copepoda</taxon>
        <taxon>Siphonostomatoida</taxon>
        <taxon>Caligidae</taxon>
        <taxon>Lepeophtheirus</taxon>
    </lineage>
</organism>
<sequence length="40" mass="4541">MLRRSPLTNDSSSLPWNFPSGLRESLYLTIFTLSPGDHSF</sequence>